<organism evidence="3 4">
    <name type="scientific">Mycetocola reblochoni REB411</name>
    <dbReference type="NCBI Taxonomy" id="1255698"/>
    <lineage>
        <taxon>Bacteria</taxon>
        <taxon>Bacillati</taxon>
        <taxon>Actinomycetota</taxon>
        <taxon>Actinomycetes</taxon>
        <taxon>Micrococcales</taxon>
        <taxon>Microbacteriaceae</taxon>
        <taxon>Mycetocola</taxon>
    </lineage>
</organism>
<dbReference type="PANTHER" id="PTHR34297">
    <property type="entry name" value="HYPOTHETICAL CYTOSOLIC PROTEIN-RELATED"/>
    <property type="match status" value="1"/>
</dbReference>
<sequence length="153" mass="15869">MAENSTADVRSNTPRVDRSVNTPAEGSGAGKTVIDDSVVAKVAGIAAREVKGVYALGGGAARAFGALRDAIGSTDHGQGVHVEVGETQVAADITIAVEYPVPMQQVAERVREAVGRAITELVGLQVAEINVAINDVHIPGEEKDDQAEESRVQ</sequence>
<dbReference type="Proteomes" id="UP000196778">
    <property type="component" value="Unassembled WGS sequence"/>
</dbReference>
<comment type="similarity">
    <text evidence="1">Belongs to the asp23 family.</text>
</comment>
<dbReference type="Pfam" id="PF03780">
    <property type="entry name" value="Asp23"/>
    <property type="match status" value="1"/>
</dbReference>
<dbReference type="PANTHER" id="PTHR34297:SF3">
    <property type="entry name" value="ALKALINE SHOCK PROTEIN 23"/>
    <property type="match status" value="1"/>
</dbReference>
<dbReference type="AlphaFoldDB" id="A0A1R4JGS4"/>
<feature type="compositionally biased region" description="Polar residues" evidence="2">
    <location>
        <begin position="1"/>
        <end position="24"/>
    </location>
</feature>
<feature type="region of interest" description="Disordered" evidence="2">
    <location>
        <begin position="1"/>
        <end position="29"/>
    </location>
</feature>
<dbReference type="RefSeq" id="WP_087137056.1">
    <property type="nucleotide sequence ID" value="NZ_FUKR01000039.1"/>
</dbReference>
<evidence type="ECO:0000256" key="2">
    <source>
        <dbReference type="SAM" id="MobiDB-lite"/>
    </source>
</evidence>
<gene>
    <name evidence="3" type="ORF">FM119_07465</name>
</gene>
<accession>A0A1R4JGS4</accession>
<name>A0A1R4JGS4_9MICO</name>
<evidence type="ECO:0000256" key="1">
    <source>
        <dbReference type="ARBA" id="ARBA00005721"/>
    </source>
</evidence>
<dbReference type="OrthoDB" id="9808942at2"/>
<protein>
    <submittedName>
        <fullName evidence="3">Alkaline shock protein 23</fullName>
    </submittedName>
</protein>
<evidence type="ECO:0000313" key="4">
    <source>
        <dbReference type="Proteomes" id="UP000196778"/>
    </source>
</evidence>
<dbReference type="InterPro" id="IPR005531">
    <property type="entry name" value="Asp23"/>
</dbReference>
<dbReference type="EMBL" id="FUKR01000039">
    <property type="protein sequence ID" value="SJN31218.1"/>
    <property type="molecule type" value="Genomic_DNA"/>
</dbReference>
<evidence type="ECO:0000313" key="3">
    <source>
        <dbReference type="EMBL" id="SJN31218.1"/>
    </source>
</evidence>
<reference evidence="4" key="1">
    <citation type="submission" date="2017-02" db="EMBL/GenBank/DDBJ databases">
        <authorList>
            <person name="Dridi B."/>
        </authorList>
    </citation>
    <scope>NUCLEOTIDE SEQUENCE [LARGE SCALE GENOMIC DNA]</scope>
    <source>
        <strain evidence="4">EB411</strain>
    </source>
</reference>
<proteinExistence type="inferred from homology"/>
<keyword evidence="4" id="KW-1185">Reference proteome</keyword>